<evidence type="ECO:0000259" key="9">
    <source>
        <dbReference type="Pfam" id="PF12704"/>
    </source>
</evidence>
<dbReference type="GO" id="GO:0022857">
    <property type="term" value="F:transmembrane transporter activity"/>
    <property type="evidence" value="ECO:0007669"/>
    <property type="project" value="TreeGrafter"/>
</dbReference>
<evidence type="ECO:0000256" key="5">
    <source>
        <dbReference type="ARBA" id="ARBA00023136"/>
    </source>
</evidence>
<sequence length="407" mass="42548">MKLSDIFEETSLALFANKTRSSLTILGIVIGIGSVIAMISIGQGAQGSIESRIESLGSNLIMVMPGFQRGVGQQVSSGRGSATTLTLDDADAIAAEISSVKAVASEVSGRYQVTAKGTNTNTSVDGVTPAYPEVKNVEIDEGDYISEQNVTGFAKVAVLGPSVRDDLFGENANSVGQTIRIKQINFTVIGVTAAKGGTGFGSQDDMIYVPITTAQQFLSGSDRVTTINVQAINQTVMTDMQEEITSLLLARHNISDPTLADFSTLNQADILASASSITTTLTLLLGSIAGISLLVGGIGIMNMMLTTVTERTREIGLRKAIGAKRKDINLQFLTEAIMLTFIGGVVGVAVGWLISLGVTHFGGIATKIAPTSIALAFGVSAAIGIVFGYYPARRAAGLNPIEALRYE</sequence>
<keyword evidence="5 7" id="KW-0472">Membrane</keyword>
<reference evidence="10 11" key="1">
    <citation type="journal article" date="2016" name="Nat. Commun.">
        <title>Thousands of microbial genomes shed light on interconnected biogeochemical processes in an aquifer system.</title>
        <authorList>
            <person name="Anantharaman K."/>
            <person name="Brown C.T."/>
            <person name="Hug L.A."/>
            <person name="Sharon I."/>
            <person name="Castelle C.J."/>
            <person name="Probst A.J."/>
            <person name="Thomas B.C."/>
            <person name="Singh A."/>
            <person name="Wilkins M.J."/>
            <person name="Karaoz U."/>
            <person name="Brodie E.L."/>
            <person name="Williams K.H."/>
            <person name="Hubbard S.S."/>
            <person name="Banfield J.F."/>
        </authorList>
    </citation>
    <scope>NUCLEOTIDE SEQUENCE [LARGE SCALE GENOMIC DNA]</scope>
</reference>
<dbReference type="Pfam" id="PF12704">
    <property type="entry name" value="MacB_PCD"/>
    <property type="match status" value="1"/>
</dbReference>
<evidence type="ECO:0000256" key="3">
    <source>
        <dbReference type="ARBA" id="ARBA00022692"/>
    </source>
</evidence>
<evidence type="ECO:0000313" key="10">
    <source>
        <dbReference type="EMBL" id="OGL89000.1"/>
    </source>
</evidence>
<evidence type="ECO:0008006" key="12">
    <source>
        <dbReference type="Google" id="ProtNLM"/>
    </source>
</evidence>
<dbReference type="PANTHER" id="PTHR30572">
    <property type="entry name" value="MEMBRANE COMPONENT OF TRANSPORTER-RELATED"/>
    <property type="match status" value="1"/>
</dbReference>
<dbReference type="Proteomes" id="UP000178264">
    <property type="component" value="Unassembled WGS sequence"/>
</dbReference>
<evidence type="ECO:0000256" key="1">
    <source>
        <dbReference type="ARBA" id="ARBA00004651"/>
    </source>
</evidence>
<dbReference type="InterPro" id="IPR003838">
    <property type="entry name" value="ABC3_permease_C"/>
</dbReference>
<feature type="transmembrane region" description="Helical" evidence="7">
    <location>
        <begin position="283"/>
        <end position="309"/>
    </location>
</feature>
<evidence type="ECO:0000259" key="8">
    <source>
        <dbReference type="Pfam" id="PF02687"/>
    </source>
</evidence>
<feature type="domain" description="ABC3 transporter permease C-terminal" evidence="8">
    <location>
        <begin position="287"/>
        <end position="400"/>
    </location>
</feature>
<accession>A0A1F7VEN5</accession>
<dbReference type="InterPro" id="IPR050250">
    <property type="entry name" value="Macrolide_Exporter_MacB"/>
</dbReference>
<comment type="subcellular location">
    <subcellularLocation>
        <location evidence="1">Cell membrane</location>
        <topology evidence="1">Multi-pass membrane protein</topology>
    </subcellularLocation>
</comment>
<protein>
    <recommendedName>
        <fullName evidence="12">Multidrug ABC transporter substrate-binding protein</fullName>
    </recommendedName>
</protein>
<evidence type="ECO:0000313" key="11">
    <source>
        <dbReference type="Proteomes" id="UP000178264"/>
    </source>
</evidence>
<organism evidence="10 11">
    <name type="scientific">Candidatus Uhrbacteria bacterium RIFCSPLOWO2_02_FULL_49_11</name>
    <dbReference type="NCBI Taxonomy" id="1802409"/>
    <lineage>
        <taxon>Bacteria</taxon>
        <taxon>Candidatus Uhriibacteriota</taxon>
    </lineage>
</organism>
<dbReference type="Pfam" id="PF02687">
    <property type="entry name" value="FtsX"/>
    <property type="match status" value="1"/>
</dbReference>
<keyword evidence="4 7" id="KW-1133">Transmembrane helix</keyword>
<name>A0A1F7VEN5_9BACT</name>
<keyword evidence="2" id="KW-1003">Cell membrane</keyword>
<evidence type="ECO:0000256" key="4">
    <source>
        <dbReference type="ARBA" id="ARBA00022989"/>
    </source>
</evidence>
<keyword evidence="3 7" id="KW-0812">Transmembrane</keyword>
<dbReference type="InterPro" id="IPR025857">
    <property type="entry name" value="MacB_PCD"/>
</dbReference>
<proteinExistence type="inferred from homology"/>
<dbReference type="EMBL" id="MGER01000003">
    <property type="protein sequence ID" value="OGL89000.1"/>
    <property type="molecule type" value="Genomic_DNA"/>
</dbReference>
<dbReference type="PANTHER" id="PTHR30572:SF4">
    <property type="entry name" value="ABC TRANSPORTER PERMEASE YTRF"/>
    <property type="match status" value="1"/>
</dbReference>
<feature type="transmembrane region" description="Helical" evidence="7">
    <location>
        <begin position="21"/>
        <end position="42"/>
    </location>
</feature>
<evidence type="ECO:0000256" key="2">
    <source>
        <dbReference type="ARBA" id="ARBA00022475"/>
    </source>
</evidence>
<dbReference type="AlphaFoldDB" id="A0A1F7VEN5"/>
<comment type="caution">
    <text evidence="10">The sequence shown here is derived from an EMBL/GenBank/DDBJ whole genome shotgun (WGS) entry which is preliminary data.</text>
</comment>
<evidence type="ECO:0000256" key="6">
    <source>
        <dbReference type="ARBA" id="ARBA00038076"/>
    </source>
</evidence>
<feature type="transmembrane region" description="Helical" evidence="7">
    <location>
        <begin position="330"/>
        <end position="356"/>
    </location>
</feature>
<evidence type="ECO:0000256" key="7">
    <source>
        <dbReference type="SAM" id="Phobius"/>
    </source>
</evidence>
<gene>
    <name evidence="10" type="ORF">A3I42_04705</name>
</gene>
<comment type="similarity">
    <text evidence="6">Belongs to the ABC-4 integral membrane protein family.</text>
</comment>
<feature type="transmembrane region" description="Helical" evidence="7">
    <location>
        <begin position="368"/>
        <end position="390"/>
    </location>
</feature>
<feature type="domain" description="MacB-like periplasmic core" evidence="9">
    <location>
        <begin position="21"/>
        <end position="246"/>
    </location>
</feature>
<dbReference type="GO" id="GO:0005886">
    <property type="term" value="C:plasma membrane"/>
    <property type="evidence" value="ECO:0007669"/>
    <property type="project" value="UniProtKB-SubCell"/>
</dbReference>